<keyword evidence="5" id="KW-1185">Reference proteome</keyword>
<dbReference type="GO" id="GO:0003677">
    <property type="term" value="F:DNA binding"/>
    <property type="evidence" value="ECO:0007669"/>
    <property type="project" value="UniProtKB-KW"/>
</dbReference>
<reference evidence="4 5" key="1">
    <citation type="submission" date="2018-06" db="EMBL/GenBank/DDBJ databases">
        <title>Flavobacterium tibetense sp. nov., isolated from a wetland YonghuCo on Tibetan Plateau.</title>
        <authorList>
            <person name="Xing P."/>
            <person name="Phurbu D."/>
            <person name="Lu H."/>
        </authorList>
    </citation>
    <scope>NUCLEOTIDE SEQUENCE [LARGE SCALE GENOMIC DNA]</scope>
    <source>
        <strain evidence="4 5">YH5</strain>
    </source>
</reference>
<evidence type="ECO:0000313" key="4">
    <source>
        <dbReference type="EMBL" id="RBA29482.1"/>
    </source>
</evidence>
<dbReference type="Pfam" id="PF13102">
    <property type="entry name" value="Phage_int_SAM_5"/>
    <property type="match status" value="1"/>
</dbReference>
<name>A0A365P4J3_9FLAO</name>
<proteinExistence type="predicted"/>
<comment type="caution">
    <text evidence="4">The sequence shown here is derived from an EMBL/GenBank/DDBJ whole genome shotgun (WGS) entry which is preliminary data.</text>
</comment>
<accession>A0A365P4J3</accession>
<dbReference type="Proteomes" id="UP000253319">
    <property type="component" value="Unassembled WGS sequence"/>
</dbReference>
<dbReference type="SUPFAM" id="SSF56349">
    <property type="entry name" value="DNA breaking-rejoining enzymes"/>
    <property type="match status" value="1"/>
</dbReference>
<keyword evidence="1" id="KW-0238">DNA-binding</keyword>
<organism evidence="4 5">
    <name type="scientific">Flavobacterium tibetense</name>
    <dbReference type="NCBI Taxonomy" id="2233533"/>
    <lineage>
        <taxon>Bacteria</taxon>
        <taxon>Pseudomonadati</taxon>
        <taxon>Bacteroidota</taxon>
        <taxon>Flavobacteriia</taxon>
        <taxon>Flavobacteriales</taxon>
        <taxon>Flavobacteriaceae</taxon>
        <taxon>Flavobacterium</taxon>
    </lineage>
</organism>
<dbReference type="AlphaFoldDB" id="A0A365P4J3"/>
<dbReference type="InterPro" id="IPR025269">
    <property type="entry name" value="SAM-like_dom"/>
</dbReference>
<evidence type="ECO:0000256" key="1">
    <source>
        <dbReference type="ARBA" id="ARBA00023125"/>
    </source>
</evidence>
<dbReference type="EMBL" id="QLST01000002">
    <property type="protein sequence ID" value="RBA29482.1"/>
    <property type="molecule type" value="Genomic_DNA"/>
</dbReference>
<dbReference type="OrthoDB" id="892893at2"/>
<evidence type="ECO:0000259" key="3">
    <source>
        <dbReference type="Pfam" id="PF13102"/>
    </source>
</evidence>
<dbReference type="GO" id="GO:0015074">
    <property type="term" value="P:DNA integration"/>
    <property type="evidence" value="ECO:0007669"/>
    <property type="project" value="InterPro"/>
</dbReference>
<evidence type="ECO:0000256" key="2">
    <source>
        <dbReference type="ARBA" id="ARBA00023172"/>
    </source>
</evidence>
<sequence>MATIKFLIQSKSESSNIYIRLSVGRNQILYRKTGFLINSNDWKPEETKKAITIKNASKKKTTTKNTQIQGTPKQGKQELKTLKFTLDKLSAEIENAFNVSVSQGETITGDWLQEQIDIFNNKKQVIELDVLTNYIQKYIDEAPYKQNQKKETGLSNGRVQNLKLFKNTILRYEAETNKGKSILIKDINLQFVEKYKIWLFNQKYSVNYVGKNIDNLKTICFDAFKNDIETSTQLKNIKSISESKAPEEIITLSEAEQEKIKKAELFREALINARKWLLLGCLIGQRGGDLLNITGKNIKEVNGMKIIELKQRKTGKLVAIPLLPEALEIIESGLPYKISLARFNEYIKDVCEIAEINEPVTAKIKVTSRNPLKVETKPKYKFITSHVCRRSFATNFYGRIPTPVLMNVTGHGTERIFLHYIGNTTYDNAYQMLEYFSKLAPKDKTPQLEVIHNTGTK</sequence>
<feature type="domain" description="Phage integrase SAM-like" evidence="3">
    <location>
        <begin position="134"/>
        <end position="233"/>
    </location>
</feature>
<dbReference type="RefSeq" id="WP_113987964.1">
    <property type="nucleotide sequence ID" value="NZ_QLST01000002.1"/>
</dbReference>
<gene>
    <name evidence="4" type="ORF">DPN68_02220</name>
</gene>
<dbReference type="InterPro" id="IPR011010">
    <property type="entry name" value="DNA_brk_join_enz"/>
</dbReference>
<dbReference type="InterPro" id="IPR010998">
    <property type="entry name" value="Integrase_recombinase_N"/>
</dbReference>
<dbReference type="InterPro" id="IPR013762">
    <property type="entry name" value="Integrase-like_cat_sf"/>
</dbReference>
<dbReference type="Gene3D" id="1.10.443.10">
    <property type="entry name" value="Intergrase catalytic core"/>
    <property type="match status" value="1"/>
</dbReference>
<evidence type="ECO:0000313" key="5">
    <source>
        <dbReference type="Proteomes" id="UP000253319"/>
    </source>
</evidence>
<protein>
    <recommendedName>
        <fullName evidence="3">Phage integrase SAM-like domain-containing protein</fullName>
    </recommendedName>
</protein>
<dbReference type="Gene3D" id="1.10.150.130">
    <property type="match status" value="1"/>
</dbReference>
<dbReference type="GO" id="GO:0006310">
    <property type="term" value="P:DNA recombination"/>
    <property type="evidence" value="ECO:0007669"/>
    <property type="project" value="UniProtKB-KW"/>
</dbReference>
<keyword evidence="2" id="KW-0233">DNA recombination</keyword>